<dbReference type="SUPFAM" id="SSF53756">
    <property type="entry name" value="UDP-Glycosyltransferase/glycogen phosphorylase"/>
    <property type="match status" value="1"/>
</dbReference>
<organism evidence="5 6">
    <name type="scientific">Kocuria dechangensis</name>
    <dbReference type="NCBI Taxonomy" id="1176249"/>
    <lineage>
        <taxon>Bacteria</taxon>
        <taxon>Bacillati</taxon>
        <taxon>Actinomycetota</taxon>
        <taxon>Actinomycetes</taxon>
        <taxon>Micrococcales</taxon>
        <taxon>Micrococcaceae</taxon>
        <taxon>Kocuria</taxon>
    </lineage>
</organism>
<dbReference type="Pfam" id="PF13439">
    <property type="entry name" value="Glyco_transf_4"/>
    <property type="match status" value="1"/>
</dbReference>
<feature type="domain" description="Glycosyltransferase subfamily 4-like N-terminal" evidence="4">
    <location>
        <begin position="22"/>
        <end position="153"/>
    </location>
</feature>
<dbReference type="EMBL" id="BMEQ01000023">
    <property type="protein sequence ID" value="GGG66126.1"/>
    <property type="molecule type" value="Genomic_DNA"/>
</dbReference>
<reference evidence="5" key="2">
    <citation type="submission" date="2020-09" db="EMBL/GenBank/DDBJ databases">
        <authorList>
            <person name="Sun Q."/>
            <person name="Zhou Y."/>
        </authorList>
    </citation>
    <scope>NUCLEOTIDE SEQUENCE</scope>
    <source>
        <strain evidence="5">CGMCC 1.12187</strain>
    </source>
</reference>
<keyword evidence="1" id="KW-0328">Glycosyltransferase</keyword>
<proteinExistence type="predicted"/>
<dbReference type="Pfam" id="PF00534">
    <property type="entry name" value="Glycos_transf_1"/>
    <property type="match status" value="1"/>
</dbReference>
<accession>A0A917H3D0</accession>
<evidence type="ECO:0000256" key="1">
    <source>
        <dbReference type="ARBA" id="ARBA00022676"/>
    </source>
</evidence>
<dbReference type="Proteomes" id="UP000638848">
    <property type="component" value="Unassembled WGS sequence"/>
</dbReference>
<dbReference type="PANTHER" id="PTHR12526:SF595">
    <property type="entry name" value="BLL5217 PROTEIN"/>
    <property type="match status" value="1"/>
</dbReference>
<evidence type="ECO:0000313" key="6">
    <source>
        <dbReference type="Proteomes" id="UP000638848"/>
    </source>
</evidence>
<dbReference type="RefSeq" id="WP_188539157.1">
    <property type="nucleotide sequence ID" value="NZ_BMEQ01000023.1"/>
</dbReference>
<feature type="domain" description="Glycosyl transferase family 1" evidence="3">
    <location>
        <begin position="190"/>
        <end position="357"/>
    </location>
</feature>
<keyword evidence="2 5" id="KW-0808">Transferase</keyword>
<dbReference type="Gene3D" id="3.40.50.2000">
    <property type="entry name" value="Glycogen Phosphorylase B"/>
    <property type="match status" value="2"/>
</dbReference>
<gene>
    <name evidence="5" type="ORF">GCM10011374_32680</name>
</gene>
<dbReference type="PANTHER" id="PTHR12526">
    <property type="entry name" value="GLYCOSYLTRANSFERASE"/>
    <property type="match status" value="1"/>
</dbReference>
<evidence type="ECO:0000313" key="5">
    <source>
        <dbReference type="EMBL" id="GGG66126.1"/>
    </source>
</evidence>
<keyword evidence="6" id="KW-1185">Reference proteome</keyword>
<reference evidence="5" key="1">
    <citation type="journal article" date="2014" name="Int. J. Syst. Evol. Microbiol.">
        <title>Complete genome sequence of Corynebacterium casei LMG S-19264T (=DSM 44701T), isolated from a smear-ripened cheese.</title>
        <authorList>
            <consortium name="US DOE Joint Genome Institute (JGI-PGF)"/>
            <person name="Walter F."/>
            <person name="Albersmeier A."/>
            <person name="Kalinowski J."/>
            <person name="Ruckert C."/>
        </authorList>
    </citation>
    <scope>NUCLEOTIDE SEQUENCE</scope>
    <source>
        <strain evidence="5">CGMCC 1.12187</strain>
    </source>
</reference>
<comment type="caution">
    <text evidence="5">The sequence shown here is derived from an EMBL/GenBank/DDBJ whole genome shotgun (WGS) entry which is preliminary data.</text>
</comment>
<name>A0A917H3D0_9MICC</name>
<sequence length="380" mass="40879">MSGGLRVLVNAGPWLPVPPEGYGGIETVVATLVPELRRAGAHVTLATVGPSTLEADDHLRILDEPAFRSIAMPYNRVSGLAHAHMQGVVAALRDQDRWDVVHDHLEVVGPSVLGAMGTAAPPTLQTLHWDLRKHPEFYSRFDGRGRVRFAAVSASQLERAPRNLQEQTLGVVPLAAPPAVSVDVEPGEHALVLARITADKGQDLAARVCRRAGIPLVLAGPVAGIGDPAELERRLADGDEALRAHPDVQYWLDEVRPLVDGTSVRWVGGVAGEAKERLLRSARALLTPNRWAEPGATGVVEALSRGVPVVGTPLGVLPSLVEHGRTGFMAADEDELVRRLAELDRIDPRACREAAEQWTPAGMARQYLDLYARLLEANPS</sequence>
<dbReference type="GO" id="GO:0016757">
    <property type="term" value="F:glycosyltransferase activity"/>
    <property type="evidence" value="ECO:0007669"/>
    <property type="project" value="UniProtKB-KW"/>
</dbReference>
<evidence type="ECO:0000259" key="3">
    <source>
        <dbReference type="Pfam" id="PF00534"/>
    </source>
</evidence>
<dbReference type="InterPro" id="IPR001296">
    <property type="entry name" value="Glyco_trans_1"/>
</dbReference>
<evidence type="ECO:0000259" key="4">
    <source>
        <dbReference type="Pfam" id="PF13439"/>
    </source>
</evidence>
<protein>
    <submittedName>
        <fullName evidence="5">Glycosyl transferase family 1</fullName>
    </submittedName>
</protein>
<dbReference type="InterPro" id="IPR028098">
    <property type="entry name" value="Glyco_trans_4-like_N"/>
</dbReference>
<evidence type="ECO:0000256" key="2">
    <source>
        <dbReference type="ARBA" id="ARBA00022679"/>
    </source>
</evidence>
<dbReference type="AlphaFoldDB" id="A0A917H3D0"/>